<dbReference type="AlphaFoldDB" id="A0A5M6CWN3"/>
<keyword evidence="10" id="KW-1185">Reference proteome</keyword>
<dbReference type="SUPFAM" id="SSF54534">
    <property type="entry name" value="FKBP-like"/>
    <property type="match status" value="1"/>
</dbReference>
<reference evidence="9 10" key="1">
    <citation type="submission" date="2019-09" db="EMBL/GenBank/DDBJ databases">
        <title>Genome sequence and assembly of Adhaeribacter sp.</title>
        <authorList>
            <person name="Chhetri G."/>
        </authorList>
    </citation>
    <scope>NUCLEOTIDE SEQUENCE [LARGE SCALE GENOMIC DNA]</scope>
    <source>
        <strain evidence="9 10">DK36</strain>
    </source>
</reference>
<evidence type="ECO:0000259" key="8">
    <source>
        <dbReference type="PROSITE" id="PS50059"/>
    </source>
</evidence>
<evidence type="ECO:0000256" key="6">
    <source>
        <dbReference type="RuleBase" id="RU003915"/>
    </source>
</evidence>
<evidence type="ECO:0000256" key="4">
    <source>
        <dbReference type="ARBA" id="ARBA00023235"/>
    </source>
</evidence>
<gene>
    <name evidence="9" type="ORF">F0145_24235</name>
</gene>
<keyword evidence="4 5" id="KW-0413">Isomerase</keyword>
<proteinExistence type="inferred from homology"/>
<comment type="caution">
    <text evidence="9">The sequence shown here is derived from an EMBL/GenBank/DDBJ whole genome shotgun (WGS) entry which is preliminary data.</text>
</comment>
<feature type="chain" id="PRO_5024334618" description="Peptidyl-prolyl cis-trans isomerase" evidence="7">
    <location>
        <begin position="22"/>
        <end position="142"/>
    </location>
</feature>
<keyword evidence="3 5" id="KW-0697">Rotamase</keyword>
<evidence type="ECO:0000256" key="2">
    <source>
        <dbReference type="ARBA" id="ARBA00006577"/>
    </source>
</evidence>
<feature type="domain" description="PPIase FKBP-type" evidence="8">
    <location>
        <begin position="48"/>
        <end position="141"/>
    </location>
</feature>
<name>A0A5M6CWN3_9BACT</name>
<dbReference type="EMBL" id="VWSF01000032">
    <property type="protein sequence ID" value="KAA5539513.1"/>
    <property type="molecule type" value="Genomic_DNA"/>
</dbReference>
<sequence length="142" mass="15586">MRQYFTGIFFFLFLAASSVYAQSDTTVTASGLKYVILAPGSGAHPTKNAQVRVNFTGKFKDGHIFDTSALDKKPIKVRLGRGEIIPAWEEILPLMQTGTKLVMVVPAQLGYGDKGLLSDEDGYKVPPGSDLIFEMELVEIKK</sequence>
<dbReference type="InterPro" id="IPR001179">
    <property type="entry name" value="PPIase_FKBP_dom"/>
</dbReference>
<dbReference type="RefSeq" id="WP_150092926.1">
    <property type="nucleotide sequence ID" value="NZ_VWSF01000032.1"/>
</dbReference>
<dbReference type="PANTHER" id="PTHR43811">
    <property type="entry name" value="FKBP-TYPE PEPTIDYL-PROLYL CIS-TRANS ISOMERASE FKPA"/>
    <property type="match status" value="1"/>
</dbReference>
<dbReference type="InterPro" id="IPR046357">
    <property type="entry name" value="PPIase_dom_sf"/>
</dbReference>
<evidence type="ECO:0000256" key="1">
    <source>
        <dbReference type="ARBA" id="ARBA00000971"/>
    </source>
</evidence>
<comment type="catalytic activity">
    <reaction evidence="1 5 6">
        <text>[protein]-peptidylproline (omega=180) = [protein]-peptidylproline (omega=0)</text>
        <dbReference type="Rhea" id="RHEA:16237"/>
        <dbReference type="Rhea" id="RHEA-COMP:10747"/>
        <dbReference type="Rhea" id="RHEA-COMP:10748"/>
        <dbReference type="ChEBI" id="CHEBI:83833"/>
        <dbReference type="ChEBI" id="CHEBI:83834"/>
        <dbReference type="EC" id="5.2.1.8"/>
    </reaction>
</comment>
<keyword evidence="7" id="KW-0732">Signal</keyword>
<comment type="similarity">
    <text evidence="2 6">Belongs to the FKBP-type PPIase family.</text>
</comment>
<evidence type="ECO:0000256" key="5">
    <source>
        <dbReference type="PROSITE-ProRule" id="PRU00277"/>
    </source>
</evidence>
<evidence type="ECO:0000313" key="9">
    <source>
        <dbReference type="EMBL" id="KAA5539513.1"/>
    </source>
</evidence>
<feature type="signal peptide" evidence="7">
    <location>
        <begin position="1"/>
        <end position="21"/>
    </location>
</feature>
<dbReference type="Pfam" id="PF00254">
    <property type="entry name" value="FKBP_C"/>
    <property type="match status" value="1"/>
</dbReference>
<protein>
    <recommendedName>
        <fullName evidence="6">Peptidyl-prolyl cis-trans isomerase</fullName>
        <ecNumber evidence="6">5.2.1.8</ecNumber>
    </recommendedName>
</protein>
<evidence type="ECO:0000256" key="7">
    <source>
        <dbReference type="SAM" id="SignalP"/>
    </source>
</evidence>
<dbReference type="PANTHER" id="PTHR43811:SF19">
    <property type="entry name" value="39 KDA FK506-BINDING NUCLEAR PROTEIN"/>
    <property type="match status" value="1"/>
</dbReference>
<dbReference type="GO" id="GO:0003755">
    <property type="term" value="F:peptidyl-prolyl cis-trans isomerase activity"/>
    <property type="evidence" value="ECO:0007669"/>
    <property type="project" value="UniProtKB-UniRule"/>
</dbReference>
<dbReference type="Proteomes" id="UP000323426">
    <property type="component" value="Unassembled WGS sequence"/>
</dbReference>
<dbReference type="Gene3D" id="3.10.50.40">
    <property type="match status" value="1"/>
</dbReference>
<evidence type="ECO:0000313" key="10">
    <source>
        <dbReference type="Proteomes" id="UP000323426"/>
    </source>
</evidence>
<accession>A0A5M6CWN3</accession>
<dbReference type="PROSITE" id="PS50059">
    <property type="entry name" value="FKBP_PPIASE"/>
    <property type="match status" value="1"/>
</dbReference>
<organism evidence="9 10">
    <name type="scientific">Adhaeribacter rhizoryzae</name>
    <dbReference type="NCBI Taxonomy" id="2607907"/>
    <lineage>
        <taxon>Bacteria</taxon>
        <taxon>Pseudomonadati</taxon>
        <taxon>Bacteroidota</taxon>
        <taxon>Cytophagia</taxon>
        <taxon>Cytophagales</taxon>
        <taxon>Hymenobacteraceae</taxon>
        <taxon>Adhaeribacter</taxon>
    </lineage>
</organism>
<evidence type="ECO:0000256" key="3">
    <source>
        <dbReference type="ARBA" id="ARBA00023110"/>
    </source>
</evidence>
<dbReference type="EC" id="5.2.1.8" evidence="6"/>